<accession>A0A4E0RL88</accession>
<dbReference type="InterPro" id="IPR008271">
    <property type="entry name" value="Ser/Thr_kinase_AS"/>
</dbReference>
<feature type="compositionally biased region" description="Polar residues" evidence="1">
    <location>
        <begin position="240"/>
        <end position="266"/>
    </location>
</feature>
<dbReference type="InterPro" id="IPR011009">
    <property type="entry name" value="Kinase-like_dom_sf"/>
</dbReference>
<feature type="compositionally biased region" description="Polar residues" evidence="1">
    <location>
        <begin position="275"/>
        <end position="293"/>
    </location>
</feature>
<feature type="region of interest" description="Disordered" evidence="1">
    <location>
        <begin position="199"/>
        <end position="228"/>
    </location>
</feature>
<dbReference type="PANTHER" id="PTHR24348">
    <property type="entry name" value="SERINE/THREONINE-PROTEIN KINASE UNC-51-RELATED"/>
    <property type="match status" value="1"/>
</dbReference>
<feature type="region of interest" description="Disordered" evidence="1">
    <location>
        <begin position="468"/>
        <end position="508"/>
    </location>
</feature>
<dbReference type="SMART" id="SM00220">
    <property type="entry name" value="S_TKc"/>
    <property type="match status" value="1"/>
</dbReference>
<gene>
    <name evidence="3" type="ORF">D915_000952</name>
</gene>
<keyword evidence="3" id="KW-0808">Transferase</keyword>
<feature type="domain" description="Protein kinase" evidence="2">
    <location>
        <begin position="48"/>
        <end position="454"/>
    </location>
</feature>
<dbReference type="GO" id="GO:0010506">
    <property type="term" value="P:regulation of autophagy"/>
    <property type="evidence" value="ECO:0007669"/>
    <property type="project" value="InterPro"/>
</dbReference>
<dbReference type="GO" id="GO:0005737">
    <property type="term" value="C:cytoplasm"/>
    <property type="evidence" value="ECO:0007669"/>
    <property type="project" value="TreeGrafter"/>
</dbReference>
<dbReference type="GO" id="GO:0005524">
    <property type="term" value="F:ATP binding"/>
    <property type="evidence" value="ECO:0007669"/>
    <property type="project" value="InterPro"/>
</dbReference>
<dbReference type="PANTHER" id="PTHR24348:SF68">
    <property type="entry name" value="SERINE_THREONINE-PROTEIN KINASE ATG1C"/>
    <property type="match status" value="1"/>
</dbReference>
<feature type="region of interest" description="Disordered" evidence="1">
    <location>
        <begin position="1"/>
        <end position="24"/>
    </location>
</feature>
<feature type="region of interest" description="Disordered" evidence="1">
    <location>
        <begin position="240"/>
        <end position="303"/>
    </location>
</feature>
<dbReference type="PROSITE" id="PS50011">
    <property type="entry name" value="PROTEIN_KINASE_DOM"/>
    <property type="match status" value="1"/>
</dbReference>
<keyword evidence="3" id="KW-0418">Kinase</keyword>
<dbReference type="Gene3D" id="1.10.510.10">
    <property type="entry name" value="Transferase(Phosphotransferase) domain 1"/>
    <property type="match status" value="2"/>
</dbReference>
<dbReference type="InterPro" id="IPR045269">
    <property type="entry name" value="Atg1-like"/>
</dbReference>
<evidence type="ECO:0000313" key="3">
    <source>
        <dbReference type="EMBL" id="THD28183.1"/>
    </source>
</evidence>
<feature type="compositionally biased region" description="Polar residues" evidence="1">
    <location>
        <begin position="476"/>
        <end position="490"/>
    </location>
</feature>
<dbReference type="EMBL" id="JXXN02000215">
    <property type="protein sequence ID" value="THD28183.1"/>
    <property type="molecule type" value="Genomic_DNA"/>
</dbReference>
<comment type="caution">
    <text evidence="3">The sequence shown here is derived from an EMBL/GenBank/DDBJ whole genome shotgun (WGS) entry which is preliminary data.</text>
</comment>
<dbReference type="SUPFAM" id="SSF56112">
    <property type="entry name" value="Protein kinase-like (PK-like)"/>
    <property type="match status" value="1"/>
</dbReference>
<reference evidence="3" key="1">
    <citation type="submission" date="2019-03" db="EMBL/GenBank/DDBJ databases">
        <title>Improved annotation for the trematode Fasciola hepatica.</title>
        <authorList>
            <person name="Choi Y.-J."/>
            <person name="Martin J."/>
            <person name="Mitreva M."/>
        </authorList>
    </citation>
    <scope>NUCLEOTIDE SEQUENCE [LARGE SCALE GENOMIC DNA]</scope>
</reference>
<dbReference type="AlphaFoldDB" id="A0A4E0RL88"/>
<evidence type="ECO:0000259" key="2">
    <source>
        <dbReference type="PROSITE" id="PS50011"/>
    </source>
</evidence>
<dbReference type="GO" id="GO:0006914">
    <property type="term" value="P:autophagy"/>
    <property type="evidence" value="ECO:0007669"/>
    <property type="project" value="UniProtKB-ARBA"/>
</dbReference>
<dbReference type="Pfam" id="PF00069">
    <property type="entry name" value="Pkinase"/>
    <property type="match status" value="2"/>
</dbReference>
<dbReference type="GO" id="GO:0004674">
    <property type="term" value="F:protein serine/threonine kinase activity"/>
    <property type="evidence" value="ECO:0007669"/>
    <property type="project" value="InterPro"/>
</dbReference>
<organism evidence="3 4">
    <name type="scientific">Fasciola hepatica</name>
    <name type="common">Liver fluke</name>
    <dbReference type="NCBI Taxonomy" id="6192"/>
    <lineage>
        <taxon>Eukaryota</taxon>
        <taxon>Metazoa</taxon>
        <taxon>Spiralia</taxon>
        <taxon>Lophotrochozoa</taxon>
        <taxon>Platyhelminthes</taxon>
        <taxon>Trematoda</taxon>
        <taxon>Digenea</taxon>
        <taxon>Plagiorchiida</taxon>
        <taxon>Echinostomata</taxon>
        <taxon>Echinostomatoidea</taxon>
        <taxon>Fasciolidae</taxon>
        <taxon>Fasciola</taxon>
    </lineage>
</organism>
<proteinExistence type="predicted"/>
<dbReference type="PROSITE" id="PS00108">
    <property type="entry name" value="PROTEIN_KINASE_ST"/>
    <property type="match status" value="1"/>
</dbReference>
<name>A0A4E0RL88_FASHE</name>
<protein>
    <submittedName>
        <fullName evidence="3">Serine/threonine-protein kinase 33</fullName>
    </submittedName>
</protein>
<sequence>MNAVGGPSHPNEDSKTPSDQLPSYVPKAKKGEVVFFRMETPSQLEKEYEFGPVMGEGTFGVVYQGVRKKDGASCAIKKILRERHFSASERARLDREISILRLVKHPGIIELFAVAESPSFLFLITELCEGGSLATRLDSLPQGNGLDEYIVVEITRQVASALSYLHNRGIVHRDLKAGNIMLLNKVALCSRVINRQDQPDSVQFSTKETTSRLCEAPPGEQNPLKSAPVLTDYQITDKFSQKSAVSRSSVRPKNTRSSTKHSNVSVNIGPKNGLDNPSQRLHQPSAHSNQQQPQPLPNRKSLSANCQSQSDLCVGHLSSREQTVPVKIAPIELRTKLIDFGLAIEVRKNEEVLADACGTPLYMAPEVLTGKSYTRQCDVWSLGILMYQLLTNQVPYTAQTEEQLLDQLQRIDMSAVVRALDFLSAPAQECLMHVLHPDPAYRYSASELLLDPWILTYARSQDEFSELPETVRRSSQDGQTENSGRVSTGHGNADNLLRSRPPSVGFSQSVSTYSATNVLELMKQYHKELTENKQETSDNLNTTDTA</sequence>
<evidence type="ECO:0000313" key="4">
    <source>
        <dbReference type="Proteomes" id="UP000230066"/>
    </source>
</evidence>
<dbReference type="InterPro" id="IPR000719">
    <property type="entry name" value="Prot_kinase_dom"/>
</dbReference>
<keyword evidence="4" id="KW-1185">Reference proteome</keyword>
<dbReference type="Proteomes" id="UP000230066">
    <property type="component" value="Unassembled WGS sequence"/>
</dbReference>
<feature type="compositionally biased region" description="Polar residues" evidence="1">
    <location>
        <begin position="199"/>
        <end position="212"/>
    </location>
</feature>
<evidence type="ECO:0000256" key="1">
    <source>
        <dbReference type="SAM" id="MobiDB-lite"/>
    </source>
</evidence>